<dbReference type="Pfam" id="PF13962">
    <property type="entry name" value="PGG"/>
    <property type="match status" value="1"/>
</dbReference>
<accession>A0A922J046</accession>
<dbReference type="PANTHER" id="PTHR24128:SF24">
    <property type="entry name" value="ANKYRIN REPEAT PROTEIN"/>
    <property type="match status" value="1"/>
</dbReference>
<dbReference type="PROSITE" id="PS50088">
    <property type="entry name" value="ANK_REPEAT"/>
    <property type="match status" value="1"/>
</dbReference>
<feature type="repeat" description="ANK" evidence="1">
    <location>
        <begin position="106"/>
        <end position="127"/>
    </location>
</feature>
<dbReference type="Pfam" id="PF00023">
    <property type="entry name" value="Ank"/>
    <property type="match status" value="1"/>
</dbReference>
<dbReference type="SMART" id="SM00248">
    <property type="entry name" value="ANK"/>
    <property type="match status" value="4"/>
</dbReference>
<dbReference type="PANTHER" id="PTHR24128">
    <property type="entry name" value="HOMEOBOX PROTEIN WARIAI"/>
    <property type="match status" value="1"/>
</dbReference>
<name>A0A922J046_CARIL</name>
<dbReference type="InterPro" id="IPR002110">
    <property type="entry name" value="Ankyrin_rpt"/>
</dbReference>
<comment type="caution">
    <text evidence="4">The sequence shown here is derived from an EMBL/GenBank/DDBJ whole genome shotgun (WGS) entry which is preliminary data.</text>
</comment>
<proteinExistence type="predicted"/>
<dbReference type="EMBL" id="CM031835">
    <property type="protein sequence ID" value="KAG6687624.1"/>
    <property type="molecule type" value="Genomic_DNA"/>
</dbReference>
<evidence type="ECO:0000313" key="5">
    <source>
        <dbReference type="Proteomes" id="UP000811246"/>
    </source>
</evidence>
<keyword evidence="2" id="KW-1133">Transmembrane helix</keyword>
<gene>
    <name evidence="4" type="ORF">I3842_11G081700</name>
</gene>
<feature type="transmembrane region" description="Helical" evidence="2">
    <location>
        <begin position="393"/>
        <end position="414"/>
    </location>
</feature>
<sequence length="472" mass="53987">MDLRDDLRDAAQRGNTQALYLAIETDPEVLDKIDKIPFAETPLHTAASEGQTEFAMEIMILKPSFARKLDQDGFTPMHLALQSKQSQLVLRLLDVDKDLVRVQGRGGMSPLHYATEIGELDLLVEFLKACPMSIEDVTNRRETALHIALNNQRFETFQFLIGWLRRAWFIRAAWLEKKLLNWQDAEGNTLLHLAVLLNEPEVVRCIVNCISVDKNIKNSANQTAIELILEKMHKDGDEEIRIKRIRIKRMISSWSIVTVCAKIVSSPLPEVAHLKTFISSRISIFEKCYIFVFREYMELGNDTRNMLLVVATLAVTATYQAALSPPGGVWQDNFNAATDTGASELLVSQPSHQAGRVIMSTGNSYLFFTLNTLNFFTNSMTIIFLLPLGITRLLVILPLWALTICYFASTHIIFRTTVSSSYYLLLLFLASFFYVFTSYNWFKKLRNLIQAFHPMARMLDPSFRWGWYNSEF</sequence>
<feature type="transmembrane region" description="Helical" evidence="2">
    <location>
        <begin position="365"/>
        <end position="386"/>
    </location>
</feature>
<reference evidence="4" key="1">
    <citation type="submission" date="2021-01" db="EMBL/GenBank/DDBJ databases">
        <authorList>
            <person name="Lovell J.T."/>
            <person name="Bentley N."/>
            <person name="Bhattarai G."/>
            <person name="Jenkins J.W."/>
            <person name="Sreedasyam A."/>
            <person name="Alarcon Y."/>
            <person name="Bock C."/>
            <person name="Boston L."/>
            <person name="Carlson J."/>
            <person name="Cervantes K."/>
            <person name="Clermont K."/>
            <person name="Krom N."/>
            <person name="Kubenka K."/>
            <person name="Mamidi S."/>
            <person name="Mattison C."/>
            <person name="Monteros M."/>
            <person name="Pisani C."/>
            <person name="Plott C."/>
            <person name="Rajasekar S."/>
            <person name="Rhein H.S."/>
            <person name="Rohla C."/>
            <person name="Song M."/>
            <person name="Hilaire R.S."/>
            <person name="Shu S."/>
            <person name="Wells L."/>
            <person name="Wang X."/>
            <person name="Webber J."/>
            <person name="Heerema R.J."/>
            <person name="Klein P."/>
            <person name="Conner P."/>
            <person name="Grauke L."/>
            <person name="Grimwood J."/>
            <person name="Schmutz J."/>
            <person name="Randall J.J."/>
        </authorList>
    </citation>
    <scope>NUCLEOTIDE SEQUENCE</scope>
    <source>
        <tissue evidence="4">Leaf</tissue>
    </source>
</reference>
<dbReference type="InterPro" id="IPR026961">
    <property type="entry name" value="PGG_dom"/>
</dbReference>
<keyword evidence="1" id="KW-0040">ANK repeat</keyword>
<dbReference type="Proteomes" id="UP000811246">
    <property type="component" value="Chromosome 11"/>
</dbReference>
<evidence type="ECO:0000256" key="2">
    <source>
        <dbReference type="SAM" id="Phobius"/>
    </source>
</evidence>
<dbReference type="AlphaFoldDB" id="A0A922J046"/>
<feature type="transmembrane region" description="Helical" evidence="2">
    <location>
        <begin position="420"/>
        <end position="442"/>
    </location>
</feature>
<keyword evidence="2" id="KW-0472">Membrane</keyword>
<keyword evidence="2" id="KW-0812">Transmembrane</keyword>
<evidence type="ECO:0000259" key="3">
    <source>
        <dbReference type="Pfam" id="PF13962"/>
    </source>
</evidence>
<organism evidence="4 5">
    <name type="scientific">Carya illinoinensis</name>
    <name type="common">Pecan</name>
    <dbReference type="NCBI Taxonomy" id="32201"/>
    <lineage>
        <taxon>Eukaryota</taxon>
        <taxon>Viridiplantae</taxon>
        <taxon>Streptophyta</taxon>
        <taxon>Embryophyta</taxon>
        <taxon>Tracheophyta</taxon>
        <taxon>Spermatophyta</taxon>
        <taxon>Magnoliopsida</taxon>
        <taxon>eudicotyledons</taxon>
        <taxon>Gunneridae</taxon>
        <taxon>Pentapetalae</taxon>
        <taxon>rosids</taxon>
        <taxon>fabids</taxon>
        <taxon>Fagales</taxon>
        <taxon>Juglandaceae</taxon>
        <taxon>Carya</taxon>
    </lineage>
</organism>
<evidence type="ECO:0000256" key="1">
    <source>
        <dbReference type="PROSITE-ProRule" id="PRU00023"/>
    </source>
</evidence>
<protein>
    <recommendedName>
        <fullName evidence="3">PGG domain-containing protein</fullName>
    </recommendedName>
</protein>
<dbReference type="PROSITE" id="PS50297">
    <property type="entry name" value="ANK_REP_REGION"/>
    <property type="match status" value="1"/>
</dbReference>
<dbReference type="Pfam" id="PF12796">
    <property type="entry name" value="Ank_2"/>
    <property type="match status" value="1"/>
</dbReference>
<evidence type="ECO:0000313" key="4">
    <source>
        <dbReference type="EMBL" id="KAG6687624.1"/>
    </source>
</evidence>
<feature type="domain" description="PGG" evidence="3">
    <location>
        <begin position="301"/>
        <end position="390"/>
    </location>
</feature>